<accession>A0ABX9EUZ5</accession>
<protein>
    <submittedName>
        <fullName evidence="1">Icd-like protein</fullName>
    </submittedName>
</protein>
<organism evidence="1 2">
    <name type="scientific">Enterobacter kobei</name>
    <dbReference type="NCBI Taxonomy" id="208224"/>
    <lineage>
        <taxon>Bacteria</taxon>
        <taxon>Pseudomonadati</taxon>
        <taxon>Pseudomonadota</taxon>
        <taxon>Gammaproteobacteria</taxon>
        <taxon>Enterobacterales</taxon>
        <taxon>Enterobacteriaceae</taxon>
        <taxon>Enterobacter</taxon>
        <taxon>Enterobacter cloacae complex</taxon>
    </lineage>
</organism>
<gene>
    <name evidence="1" type="ORF">DP181_23210</name>
</gene>
<reference evidence="1 2" key="1">
    <citation type="submission" date="2018-06" db="EMBL/GenBank/DDBJ databases">
        <title>ACT-28, a chromosomally-encoded AmpC with carbapenemase activity from Enterobacter kobei.</title>
        <authorList>
            <person name="Jousset A.B."/>
            <person name="Oueslati S."/>
            <person name="Bernabeu S."/>
            <person name="Takissian J."/>
            <person name="Creton E."/>
            <person name="Vogel A."/>
            <person name="Cotellon G."/>
            <person name="Bonnin R.A."/>
            <person name="Dortet L."/>
            <person name="Naas T."/>
        </authorList>
    </citation>
    <scope>NUCLEOTIDE SEQUENCE [LARGE SCALE GENOMIC DNA]</scope>
    <source>
        <strain evidence="1 2">149H6</strain>
    </source>
</reference>
<dbReference type="NCBIfam" id="NF033153">
    <property type="entry name" value="phage_ICD_like"/>
    <property type="match status" value="1"/>
</dbReference>
<name>A0ABX9EUZ5_9ENTR</name>
<comment type="caution">
    <text evidence="1">The sequence shown here is derived from an EMBL/GenBank/DDBJ whole genome shotgun (WGS) entry which is preliminary data.</text>
</comment>
<evidence type="ECO:0000313" key="2">
    <source>
        <dbReference type="Proteomes" id="UP000250603"/>
    </source>
</evidence>
<dbReference type="Proteomes" id="UP000250603">
    <property type="component" value="Unassembled WGS sequence"/>
</dbReference>
<dbReference type="EMBL" id="QMCK01000088">
    <property type="protein sequence ID" value="RAY20258.1"/>
    <property type="molecule type" value="Genomic_DNA"/>
</dbReference>
<proteinExistence type="predicted"/>
<sequence>MSHKTKAAMQGRQCHYQKLKQSQDTRVNAGGQSLSAPVIAGTAPLARLRETTQKLGCLRCTALPHTQSPETSGELEQSAGCTAMQHTPGKSRSFDRYQDIGYHSLSAYLAFLRWSSSRTTLISCPISSEALTPIFSTCASVSREETRIFSPFPSAWRRAISPRMAATMNAALLSSFRLTDSIPSMTSCGMRAVNDCDFVFLGPVAICNPPYAGVRQYTQNQSYTKALTCKPPKNKVTYTLIDNQGTEKTKPAGATNTNGPLTKPLSEVTAMAFKKSTQTRPEFTWRFLSASERYPTAKPLVIYVNASSEQEARNTMPGVNLIFAARLPFHVFQVVEVRHA</sequence>
<evidence type="ECO:0000313" key="1">
    <source>
        <dbReference type="EMBL" id="RAY20258.1"/>
    </source>
</evidence>
<keyword evidence="2" id="KW-1185">Reference proteome</keyword>